<dbReference type="SUPFAM" id="SSF49478">
    <property type="entry name" value="Cna protein B-type domain"/>
    <property type="match status" value="1"/>
</dbReference>
<dbReference type="RefSeq" id="WP_054554361.1">
    <property type="nucleotide sequence ID" value="NZ_LJTC01000013.1"/>
</dbReference>
<proteinExistence type="predicted"/>
<comment type="caution">
    <text evidence="2">The sequence shown here is derived from an EMBL/GenBank/DDBJ whole genome shotgun (WGS) entry which is preliminary data.</text>
</comment>
<evidence type="ECO:0008006" key="4">
    <source>
        <dbReference type="Google" id="ProtNLM"/>
    </source>
</evidence>
<evidence type="ECO:0000313" key="3">
    <source>
        <dbReference type="Proteomes" id="UP000050378"/>
    </source>
</evidence>
<dbReference type="PATRIC" id="fig|570156.3.peg.1502"/>
<dbReference type="STRING" id="570156.AOG27_17895"/>
<dbReference type="Proteomes" id="UP000050378">
    <property type="component" value="Unassembled WGS sequence"/>
</dbReference>
<protein>
    <recommendedName>
        <fullName evidence="4">Carboxypeptidase regulatory-like domain-containing protein</fullName>
    </recommendedName>
</protein>
<reference evidence="2 3" key="1">
    <citation type="submission" date="2015-09" db="EMBL/GenBank/DDBJ databases">
        <title>Draft Genome Sequence of Pseudoalteromonas lipolytica UCD-48B.</title>
        <authorList>
            <person name="Krusor M."/>
            <person name="Coil D.A."/>
            <person name="Lang J.M."/>
            <person name="Eisen J.A."/>
            <person name="Alexiev A."/>
        </authorList>
    </citation>
    <scope>NUCLEOTIDE SEQUENCE [LARGE SCALE GENOMIC DNA]</scope>
    <source>
        <strain evidence="2 3">UCD-48B</strain>
    </source>
</reference>
<feature type="chain" id="PRO_5006138097" description="Carboxypeptidase regulatory-like domain-containing protein" evidence="1">
    <location>
        <begin position="19"/>
        <end position="996"/>
    </location>
</feature>
<feature type="signal peptide" evidence="1">
    <location>
        <begin position="1"/>
        <end position="18"/>
    </location>
</feature>
<keyword evidence="1" id="KW-0732">Signal</keyword>
<name>A0A0P7DVZ7_9GAMM</name>
<gene>
    <name evidence="2" type="ORF">AOG27_17895</name>
</gene>
<dbReference type="EMBL" id="LJTC01000013">
    <property type="protein sequence ID" value="KPM81821.1"/>
    <property type="molecule type" value="Genomic_DNA"/>
</dbReference>
<dbReference type="InterPro" id="IPR013783">
    <property type="entry name" value="Ig-like_fold"/>
</dbReference>
<sequence length="996" mass="111934">MNRLFALGLMLLSPISVANSTVSTEDVLARVNAIRAKLNGEQLYAPQSKHITAVNHSADTLDAQQRIATGEFLLFSIYLNENYLGELFALKSDQDILLGVSGLVDILQLAINVDISAERAEGWFINTNKTFQLTAQKQLITDTKKWQLTEQQISVDDDIYIEAAVLAEALEFQHRSDYASLELYIETESVYPVVAQAQRHKKQLQSYSTQKQATLPWKPSPYQALSVPVADLQLNYTQDNDGSQASYSLLGSQDFAYLTMEYFLSGRESDLLNNSRLTFSKQDVNNQLLGPLAASLIEVGDVTATQVGSRYNNQYGRGVKISNYQLGQAVNNNRVNLTGAVQPGWDVELYRNGILIEQQLSLADGRYVFADVDLLFGENNFELIFYGPQGQVERKTEYYYIDGTQLEQGEAVYELSVSEQGKQLLGNNSNSANKGWVAAGRYQYGLSDNVAMYSGFMAQKQEQDELYHVALGTNLSLLDRLLVNLEYEENNQQQREFELTTRTKLADQSLLFSATNRTDNLNGRDITLKSYQFDMSGELMQNNFGRLNYQNNFLVQHAQSGDLKQIYNRLNYSYANVSINNLLQWQDPSAGQESVGGMTRLQTRLGRVYSRFGVNYRLSPVSEIASYEAEFSRSLGPSLQAELTLRDSLDYDVQSAELGLTWQNDRINLSSNVNYDSNDQWQIRLNSRFSFGFDSQYNQPFMSNRTLTNTGSLMVNVFLDENDNGIKDSTEKGLAGVKVKGLQNYRQAITDEQGIAILSAMPANRTTDIVLDRDSFADPFMIPAHDGFSITPRAGFVEYMDYPVNNASEIEGTVYQQTEQGANVQPYAQITLVDEQGNDVATTQAAYDGYYLFTDIKPGKYQAIVDKQYQGQKSLTSTQTHKIQLSPKGDVLVGVDITLRPLEKRQGYIASIGKFNSLKILKVYYSLVKQRLLQQGLKNAFYIHDKANAHYTLAVGFDAQFANELEQQCVQLISQAIKCHVTEQHVQHLQGANYGF</sequence>
<organism evidence="2 3">
    <name type="scientific">Pseudoalteromonas lipolytica</name>
    <dbReference type="NCBI Taxonomy" id="570156"/>
    <lineage>
        <taxon>Bacteria</taxon>
        <taxon>Pseudomonadati</taxon>
        <taxon>Pseudomonadota</taxon>
        <taxon>Gammaproteobacteria</taxon>
        <taxon>Alteromonadales</taxon>
        <taxon>Pseudoalteromonadaceae</taxon>
        <taxon>Pseudoalteromonas</taxon>
    </lineage>
</organism>
<dbReference type="AlphaFoldDB" id="A0A0P7DVZ7"/>
<dbReference type="Gene3D" id="2.60.40.10">
    <property type="entry name" value="Immunoglobulins"/>
    <property type="match status" value="2"/>
</dbReference>
<accession>A0A0P7DVZ7</accession>
<evidence type="ECO:0000313" key="2">
    <source>
        <dbReference type="EMBL" id="KPM81821.1"/>
    </source>
</evidence>
<evidence type="ECO:0000256" key="1">
    <source>
        <dbReference type="SAM" id="SignalP"/>
    </source>
</evidence>